<keyword evidence="1" id="KW-0812">Transmembrane</keyword>
<evidence type="ECO:0000259" key="2">
    <source>
        <dbReference type="Pfam" id="PF03703"/>
    </source>
</evidence>
<dbReference type="AlphaFoldDB" id="A0A401YL59"/>
<dbReference type="EMBL" id="BIFH01000017">
    <property type="protein sequence ID" value="GCD95342.1"/>
    <property type="molecule type" value="Genomic_DNA"/>
</dbReference>
<evidence type="ECO:0000313" key="3">
    <source>
        <dbReference type="EMBL" id="GCD95342.1"/>
    </source>
</evidence>
<evidence type="ECO:0000256" key="1">
    <source>
        <dbReference type="SAM" id="Phobius"/>
    </source>
</evidence>
<dbReference type="InterPro" id="IPR005182">
    <property type="entry name" value="YdbS-like_PH"/>
</dbReference>
<keyword evidence="4" id="KW-1185">Reference proteome</keyword>
<feature type="transmembrane region" description="Helical" evidence="1">
    <location>
        <begin position="27"/>
        <end position="45"/>
    </location>
</feature>
<dbReference type="Pfam" id="PF03703">
    <property type="entry name" value="bPH_2"/>
    <property type="match status" value="1"/>
</dbReference>
<evidence type="ECO:0000313" key="4">
    <source>
        <dbReference type="Proteomes" id="UP000286931"/>
    </source>
</evidence>
<organism evidence="3 4">
    <name type="scientific">Embleya hyalina</name>
    <dbReference type="NCBI Taxonomy" id="516124"/>
    <lineage>
        <taxon>Bacteria</taxon>
        <taxon>Bacillati</taxon>
        <taxon>Actinomycetota</taxon>
        <taxon>Actinomycetes</taxon>
        <taxon>Kitasatosporales</taxon>
        <taxon>Streptomycetaceae</taxon>
        <taxon>Embleya</taxon>
    </lineage>
</organism>
<keyword evidence="1" id="KW-0472">Membrane</keyword>
<keyword evidence="1" id="KW-1133">Transmembrane helix</keyword>
<dbReference type="RefSeq" id="WP_126637456.1">
    <property type="nucleotide sequence ID" value="NZ_BIFH01000017.1"/>
</dbReference>
<name>A0A401YL59_9ACTN</name>
<sequence length="176" mass="19219">MFTTTAEVDDDILFVVRPHWMHLVRPALALFGTVAVTGFLAALTPPSAARAWIQPAVLLTGLAVLVRWSVAPWLTWLGTMYSVAADRLTVRTGALTREIRVVPFARVADVLIEHESFVDRMLGAGTIALVPVGDRERLELPGLPHVVRLQSELLVLVERAAAGRKKHVGPPDPEPL</sequence>
<reference evidence="3 4" key="1">
    <citation type="submission" date="2018-12" db="EMBL/GenBank/DDBJ databases">
        <title>Draft genome sequence of Embleya hyalina NBRC 13850T.</title>
        <authorList>
            <person name="Komaki H."/>
            <person name="Hosoyama A."/>
            <person name="Kimura A."/>
            <person name="Ichikawa N."/>
            <person name="Tamura T."/>
        </authorList>
    </citation>
    <scope>NUCLEOTIDE SEQUENCE [LARGE SCALE GENOMIC DNA]</scope>
    <source>
        <strain evidence="3 4">NBRC 13850</strain>
    </source>
</reference>
<proteinExistence type="predicted"/>
<dbReference type="Proteomes" id="UP000286931">
    <property type="component" value="Unassembled WGS sequence"/>
</dbReference>
<protein>
    <recommendedName>
        <fullName evidence="2">YdbS-like PH domain-containing protein</fullName>
    </recommendedName>
</protein>
<gene>
    <name evidence="3" type="ORF">EHYA_03014</name>
</gene>
<feature type="domain" description="YdbS-like PH" evidence="2">
    <location>
        <begin position="76"/>
        <end position="151"/>
    </location>
</feature>
<accession>A0A401YL59</accession>
<dbReference type="OrthoDB" id="4350422at2"/>
<comment type="caution">
    <text evidence="3">The sequence shown here is derived from an EMBL/GenBank/DDBJ whole genome shotgun (WGS) entry which is preliminary data.</text>
</comment>